<dbReference type="PANTHER" id="PTHR12369:SF5">
    <property type="entry name" value="HEXOSYLTRANSFERASE"/>
    <property type="match status" value="1"/>
</dbReference>
<dbReference type="AlphaFoldDB" id="A0A9W9YZB7"/>
<dbReference type="GO" id="GO:0008376">
    <property type="term" value="F:acetylgalactosaminyltransferase activity"/>
    <property type="evidence" value="ECO:0007669"/>
    <property type="project" value="TreeGrafter"/>
</dbReference>
<keyword evidence="1" id="KW-0808">Transferase</keyword>
<dbReference type="Pfam" id="PF02709">
    <property type="entry name" value="Glyco_transf_7C"/>
    <property type="match status" value="1"/>
</dbReference>
<evidence type="ECO:0000313" key="4">
    <source>
        <dbReference type="Proteomes" id="UP001163046"/>
    </source>
</evidence>
<proteinExistence type="predicted"/>
<name>A0A9W9YZB7_9CNID</name>
<evidence type="ECO:0000256" key="1">
    <source>
        <dbReference type="ARBA" id="ARBA00022679"/>
    </source>
</evidence>
<dbReference type="PANTHER" id="PTHR12369">
    <property type="entry name" value="CHONDROITIN SYNTHASE"/>
    <property type="match status" value="1"/>
</dbReference>
<dbReference type="InterPro" id="IPR027791">
    <property type="entry name" value="Galactosyl_T_C"/>
</dbReference>
<reference evidence="3" key="1">
    <citation type="submission" date="2023-01" db="EMBL/GenBank/DDBJ databases">
        <title>Genome assembly of the deep-sea coral Lophelia pertusa.</title>
        <authorList>
            <person name="Herrera S."/>
            <person name="Cordes E."/>
        </authorList>
    </citation>
    <scope>NUCLEOTIDE SEQUENCE</scope>
    <source>
        <strain evidence="3">USNM1676648</strain>
        <tissue evidence="3">Polyp</tissue>
    </source>
</reference>
<gene>
    <name evidence="3" type="ORF">OS493_020636</name>
</gene>
<sequence>MDFNSSDVDLIKLREKSGIKDRIVILEQFTEFYKTKALNDGVRYVKDPNSIIFTADLHMRFPGNIFDQCHTQAYWEMMGYGLFGGYKSDWDKFGGMDEVKFTTRWGGEDWDLMDRAICANLEIERLRLPKFYHYFHERKSDWYENARL</sequence>
<protein>
    <recommendedName>
        <fullName evidence="2">Galactosyltransferase C-terminal domain-containing protein</fullName>
    </recommendedName>
</protein>
<dbReference type="OrthoDB" id="5971499at2759"/>
<dbReference type="InterPro" id="IPR029044">
    <property type="entry name" value="Nucleotide-diphossugar_trans"/>
</dbReference>
<dbReference type="Proteomes" id="UP001163046">
    <property type="component" value="Unassembled WGS sequence"/>
</dbReference>
<comment type="caution">
    <text evidence="3">The sequence shown here is derived from an EMBL/GenBank/DDBJ whole genome shotgun (WGS) entry which is preliminary data.</text>
</comment>
<accession>A0A9W9YZB7</accession>
<dbReference type="Gene3D" id="3.90.550.10">
    <property type="entry name" value="Spore Coat Polysaccharide Biosynthesis Protein SpsA, Chain A"/>
    <property type="match status" value="1"/>
</dbReference>
<keyword evidence="4" id="KW-1185">Reference proteome</keyword>
<feature type="domain" description="Galactosyltransferase C-terminal" evidence="2">
    <location>
        <begin position="73"/>
        <end position="137"/>
    </location>
</feature>
<dbReference type="EMBL" id="MU826838">
    <property type="protein sequence ID" value="KAJ7372202.1"/>
    <property type="molecule type" value="Genomic_DNA"/>
</dbReference>
<evidence type="ECO:0000259" key="2">
    <source>
        <dbReference type="Pfam" id="PF02709"/>
    </source>
</evidence>
<dbReference type="SUPFAM" id="SSF53448">
    <property type="entry name" value="Nucleotide-diphospho-sugar transferases"/>
    <property type="match status" value="1"/>
</dbReference>
<evidence type="ECO:0000313" key="3">
    <source>
        <dbReference type="EMBL" id="KAJ7372202.1"/>
    </source>
</evidence>
<organism evidence="3 4">
    <name type="scientific">Desmophyllum pertusum</name>
    <dbReference type="NCBI Taxonomy" id="174260"/>
    <lineage>
        <taxon>Eukaryota</taxon>
        <taxon>Metazoa</taxon>
        <taxon>Cnidaria</taxon>
        <taxon>Anthozoa</taxon>
        <taxon>Hexacorallia</taxon>
        <taxon>Scleractinia</taxon>
        <taxon>Caryophylliina</taxon>
        <taxon>Caryophylliidae</taxon>
        <taxon>Desmophyllum</taxon>
    </lineage>
</organism>
<dbReference type="InterPro" id="IPR051227">
    <property type="entry name" value="CS_glycosyltransferase"/>
</dbReference>